<dbReference type="Pfam" id="PF03466">
    <property type="entry name" value="LysR_substrate"/>
    <property type="match status" value="1"/>
</dbReference>
<dbReference type="EMBL" id="HG322950">
    <property type="protein sequence ID" value="CDF81648.1"/>
    <property type="molecule type" value="Genomic_DNA"/>
</dbReference>
<dbReference type="PATRIC" id="fig|1301098.3.peg.278"/>
<evidence type="ECO:0000256" key="4">
    <source>
        <dbReference type="ARBA" id="ARBA00023163"/>
    </source>
</evidence>
<keyword evidence="7" id="KW-1185">Reference proteome</keyword>
<reference evidence="6 7" key="1">
    <citation type="submission" date="2013-03" db="EMBL/GenBank/DDBJ databases">
        <authorList>
            <person name="Linke B."/>
        </authorList>
    </citation>
    <scope>NUCLEOTIDE SEQUENCE [LARGE SCALE GENOMIC DNA]</scope>
    <source>
        <strain evidence="6 7">B13</strain>
    </source>
</reference>
<keyword evidence="3" id="KW-0238">DNA-binding</keyword>
<dbReference type="Proteomes" id="UP000025241">
    <property type="component" value="Chromosome I"/>
</dbReference>
<dbReference type="InterPro" id="IPR036388">
    <property type="entry name" value="WH-like_DNA-bd_sf"/>
</dbReference>
<dbReference type="eggNOG" id="COG0583">
    <property type="taxonomic scope" value="Bacteria"/>
</dbReference>
<gene>
    <name evidence="6" type="ORF">PKB_0269</name>
</gene>
<dbReference type="PANTHER" id="PTHR30537">
    <property type="entry name" value="HTH-TYPE TRANSCRIPTIONAL REGULATOR"/>
    <property type="match status" value="1"/>
</dbReference>
<name>A0A024HAZ9_PSEKB</name>
<dbReference type="AlphaFoldDB" id="A0A024HAZ9"/>
<dbReference type="PROSITE" id="PS50931">
    <property type="entry name" value="HTH_LYSR"/>
    <property type="match status" value="1"/>
</dbReference>
<evidence type="ECO:0000259" key="5">
    <source>
        <dbReference type="PROSITE" id="PS50931"/>
    </source>
</evidence>
<organism evidence="6 7">
    <name type="scientific">Pseudomonas knackmussii (strain DSM 6978 / CCUG 54928 / LMG 23759 / B13)</name>
    <dbReference type="NCBI Taxonomy" id="1301098"/>
    <lineage>
        <taxon>Bacteria</taxon>
        <taxon>Pseudomonadati</taxon>
        <taxon>Pseudomonadota</taxon>
        <taxon>Gammaproteobacteria</taxon>
        <taxon>Pseudomonadales</taxon>
        <taxon>Pseudomonadaceae</taxon>
        <taxon>Pseudomonas</taxon>
    </lineage>
</organism>
<evidence type="ECO:0000313" key="6">
    <source>
        <dbReference type="EMBL" id="CDF81648.1"/>
    </source>
</evidence>
<dbReference type="GO" id="GO:0043565">
    <property type="term" value="F:sequence-specific DNA binding"/>
    <property type="evidence" value="ECO:0007669"/>
    <property type="project" value="TreeGrafter"/>
</dbReference>
<dbReference type="SUPFAM" id="SSF53850">
    <property type="entry name" value="Periplasmic binding protein-like II"/>
    <property type="match status" value="1"/>
</dbReference>
<dbReference type="PANTHER" id="PTHR30537:SF5">
    <property type="entry name" value="HTH-TYPE TRANSCRIPTIONAL ACTIVATOR TTDR-RELATED"/>
    <property type="match status" value="1"/>
</dbReference>
<keyword evidence="4" id="KW-0804">Transcription</keyword>
<evidence type="ECO:0000256" key="2">
    <source>
        <dbReference type="ARBA" id="ARBA00023015"/>
    </source>
</evidence>
<dbReference type="InterPro" id="IPR005119">
    <property type="entry name" value="LysR_subst-bd"/>
</dbReference>
<dbReference type="InterPro" id="IPR000847">
    <property type="entry name" value="LysR_HTH_N"/>
</dbReference>
<dbReference type="RefSeq" id="WP_043248366.1">
    <property type="nucleotide sequence ID" value="NZ_HG322950.1"/>
</dbReference>
<dbReference type="Gene3D" id="3.40.190.290">
    <property type="match status" value="1"/>
</dbReference>
<keyword evidence="2" id="KW-0805">Transcription regulation</keyword>
<accession>A0A024HAZ9</accession>
<comment type="similarity">
    <text evidence="1">Belongs to the LysR transcriptional regulatory family.</text>
</comment>
<dbReference type="InterPro" id="IPR036390">
    <property type="entry name" value="WH_DNA-bd_sf"/>
</dbReference>
<evidence type="ECO:0000313" key="7">
    <source>
        <dbReference type="Proteomes" id="UP000025241"/>
    </source>
</evidence>
<dbReference type="Pfam" id="PF00126">
    <property type="entry name" value="HTH_1"/>
    <property type="match status" value="1"/>
</dbReference>
<evidence type="ECO:0000256" key="1">
    <source>
        <dbReference type="ARBA" id="ARBA00009437"/>
    </source>
</evidence>
<evidence type="ECO:0000256" key="3">
    <source>
        <dbReference type="ARBA" id="ARBA00023125"/>
    </source>
</evidence>
<dbReference type="GO" id="GO:0003700">
    <property type="term" value="F:DNA-binding transcription factor activity"/>
    <property type="evidence" value="ECO:0007669"/>
    <property type="project" value="InterPro"/>
</dbReference>
<dbReference type="FunFam" id="3.40.190.290:FF:000001">
    <property type="entry name" value="Transcriptional regulator, LysR family"/>
    <property type="match status" value="1"/>
</dbReference>
<dbReference type="SUPFAM" id="SSF46785">
    <property type="entry name" value="Winged helix' DNA-binding domain"/>
    <property type="match status" value="1"/>
</dbReference>
<reference evidence="6 7" key="2">
    <citation type="submission" date="2014-05" db="EMBL/GenBank/DDBJ databases">
        <title>Genome sequence of the 3-chlorobenzoate degrading bacterium Pseudomonas knackmussii B13 shows multiple evidence for horizontal gene transfer.</title>
        <authorList>
            <person name="Miyazaki R."/>
            <person name="Bertelli C."/>
            <person name="Falquet L."/>
            <person name="Robinson-Rechavi M."/>
            <person name="Gharib W."/>
            <person name="Roy S."/>
            <person name="Van der Meer J.R."/>
        </authorList>
    </citation>
    <scope>NUCLEOTIDE SEQUENCE [LARGE SCALE GENOMIC DNA]</scope>
    <source>
        <strain evidence="6 7">B13</strain>
    </source>
</reference>
<dbReference type="STRING" id="1301098.PKB_0269"/>
<sequence length="304" mass="32922">MIDNLPALVAFDRIVRSGSLSAAARELDLSLAVVSKRLAQLEAGLGVRLLQRTTRRQTLTEEGALFHASVVRILAELEAAQALLGQRRETVSGLLRLGAPVDLGRRWIAPIAGDFQRLHPQLDIQLELGDSLADLLDDGLDLAVRVGSLADSSLIARPLADNYRVLCAAPAYLRECGEPQHPAQLAEHRCLLNSDQPRGEWRFSGPDGERVAVKVRGALVSNDGGAVQAWALAGMGIALKSIWDVGDALAAGQLQRILPHYRAPEAPLHALYPHAGHLAPRVRVFVDYLRERLAAAWRWDGAAG</sequence>
<dbReference type="GO" id="GO:0006351">
    <property type="term" value="P:DNA-templated transcription"/>
    <property type="evidence" value="ECO:0007669"/>
    <property type="project" value="TreeGrafter"/>
</dbReference>
<protein>
    <submittedName>
        <fullName evidence="6">LysR family transcriptional regulator</fullName>
    </submittedName>
</protein>
<proteinExistence type="inferred from homology"/>
<dbReference type="KEGG" id="pkc:PKB_0269"/>
<feature type="domain" description="HTH lysR-type" evidence="5">
    <location>
        <begin position="3"/>
        <end position="60"/>
    </location>
</feature>
<dbReference type="HOGENOM" id="CLU_039613_16_4_6"/>
<dbReference type="Gene3D" id="1.10.10.10">
    <property type="entry name" value="Winged helix-like DNA-binding domain superfamily/Winged helix DNA-binding domain"/>
    <property type="match status" value="1"/>
</dbReference>
<dbReference type="OrthoDB" id="9786526at2"/>
<dbReference type="InterPro" id="IPR058163">
    <property type="entry name" value="LysR-type_TF_proteobact-type"/>
</dbReference>
<dbReference type="FunFam" id="1.10.10.10:FF:000001">
    <property type="entry name" value="LysR family transcriptional regulator"/>
    <property type="match status" value="1"/>
</dbReference>